<gene>
    <name evidence="6" type="ORF">GCM10011499_20990</name>
</gene>
<protein>
    <submittedName>
        <fullName evidence="6">Sugar kinase</fullName>
    </submittedName>
</protein>
<dbReference type="EMBL" id="BMKB01000003">
    <property type="protein sequence ID" value="GGA50787.1"/>
    <property type="molecule type" value="Genomic_DNA"/>
</dbReference>
<dbReference type="PANTHER" id="PTHR43320">
    <property type="entry name" value="SUGAR KINASE"/>
    <property type="match status" value="1"/>
</dbReference>
<dbReference type="PRINTS" id="PR00990">
    <property type="entry name" value="RIBOKINASE"/>
</dbReference>
<keyword evidence="2 4" id="KW-0808">Transferase</keyword>
<dbReference type="AlphaFoldDB" id="A0A916VXW9"/>
<dbReference type="SUPFAM" id="SSF53613">
    <property type="entry name" value="Ribokinase-like"/>
    <property type="match status" value="1"/>
</dbReference>
<keyword evidence="3 4" id="KW-0418">Kinase</keyword>
<accession>A0A916VXW9</accession>
<dbReference type="GO" id="GO:0016301">
    <property type="term" value="F:kinase activity"/>
    <property type="evidence" value="ECO:0007669"/>
    <property type="project" value="UniProtKB-KW"/>
</dbReference>
<organism evidence="6 7">
    <name type="scientific">Pelagibacterium lentulum</name>
    <dbReference type="NCBI Taxonomy" id="2029865"/>
    <lineage>
        <taxon>Bacteria</taxon>
        <taxon>Pseudomonadati</taxon>
        <taxon>Pseudomonadota</taxon>
        <taxon>Alphaproteobacteria</taxon>
        <taxon>Hyphomicrobiales</taxon>
        <taxon>Devosiaceae</taxon>
        <taxon>Pelagibacterium</taxon>
    </lineage>
</organism>
<dbReference type="InterPro" id="IPR002139">
    <property type="entry name" value="Ribo/fructo_kinase"/>
</dbReference>
<evidence type="ECO:0000256" key="1">
    <source>
        <dbReference type="ARBA" id="ARBA00010688"/>
    </source>
</evidence>
<dbReference type="InterPro" id="IPR052700">
    <property type="entry name" value="Carb_kinase_PfkB-like"/>
</dbReference>
<comment type="caution">
    <text evidence="6">The sequence shown here is derived from an EMBL/GenBank/DDBJ whole genome shotgun (WGS) entry which is preliminary data.</text>
</comment>
<dbReference type="PROSITE" id="PS00583">
    <property type="entry name" value="PFKB_KINASES_1"/>
    <property type="match status" value="1"/>
</dbReference>
<proteinExistence type="inferred from homology"/>
<reference evidence="6 7" key="1">
    <citation type="journal article" date="2014" name="Int. J. Syst. Evol. Microbiol.">
        <title>Complete genome sequence of Corynebacterium casei LMG S-19264T (=DSM 44701T), isolated from a smear-ripened cheese.</title>
        <authorList>
            <consortium name="US DOE Joint Genome Institute (JGI-PGF)"/>
            <person name="Walter F."/>
            <person name="Albersmeier A."/>
            <person name="Kalinowski J."/>
            <person name="Ruckert C."/>
        </authorList>
    </citation>
    <scope>NUCLEOTIDE SEQUENCE [LARGE SCALE GENOMIC DNA]</scope>
    <source>
        <strain evidence="6 7">CGMCC 1.15896</strain>
    </source>
</reference>
<keyword evidence="7" id="KW-1185">Reference proteome</keyword>
<evidence type="ECO:0000259" key="5">
    <source>
        <dbReference type="Pfam" id="PF00294"/>
    </source>
</evidence>
<dbReference type="RefSeq" id="WP_127072985.1">
    <property type="nucleotide sequence ID" value="NZ_BMKB01000003.1"/>
</dbReference>
<dbReference type="InterPro" id="IPR029056">
    <property type="entry name" value="Ribokinase-like"/>
</dbReference>
<evidence type="ECO:0000256" key="2">
    <source>
        <dbReference type="ARBA" id="ARBA00022679"/>
    </source>
</evidence>
<evidence type="ECO:0000256" key="3">
    <source>
        <dbReference type="ARBA" id="ARBA00022777"/>
    </source>
</evidence>
<dbReference type="InterPro" id="IPR011611">
    <property type="entry name" value="PfkB_dom"/>
</dbReference>
<feature type="domain" description="Carbohydrate kinase PfkB" evidence="5">
    <location>
        <begin position="5"/>
        <end position="292"/>
    </location>
</feature>
<dbReference type="Pfam" id="PF00294">
    <property type="entry name" value="PfkB"/>
    <property type="match status" value="1"/>
</dbReference>
<evidence type="ECO:0000313" key="6">
    <source>
        <dbReference type="EMBL" id="GGA50787.1"/>
    </source>
</evidence>
<name>A0A916VXW9_9HYPH</name>
<dbReference type="PANTHER" id="PTHR43320:SF3">
    <property type="entry name" value="CARBOHYDRATE KINASE PFKB DOMAIN-CONTAINING PROTEIN"/>
    <property type="match status" value="1"/>
</dbReference>
<dbReference type="Proteomes" id="UP000596977">
    <property type="component" value="Unassembled WGS sequence"/>
</dbReference>
<dbReference type="CDD" id="cd01166">
    <property type="entry name" value="KdgK"/>
    <property type="match status" value="1"/>
</dbReference>
<sequence length="294" mass="30694">MAGGILVIGDVINDIVVKPFGPIARGTDTRATIRHTNGGSGANQAAWLAALGAEVRFAARVGSTDKNRLTAYFSGLGVEPCLAADDDFPTGQIVCLIDPDGERSFLTDRGANAQLDADDLPPSLLDGIEIVHISGYALFEPGARAAVLDLVAIAKQRDIAVSIDPASTAFLAEVGRADFIEWTRGADFLFPNADEAALLTGKIARQEQWPLLLADYQTVVLKFGGDGALLATRDAEPISKPAKSVVVQDTTGAGDAFLAGFLAARLRGEAPEACLELAIHSGARAVTNIGAQPF</sequence>
<evidence type="ECO:0000256" key="4">
    <source>
        <dbReference type="RuleBase" id="RU003704"/>
    </source>
</evidence>
<dbReference type="OrthoDB" id="9775849at2"/>
<evidence type="ECO:0000313" key="7">
    <source>
        <dbReference type="Proteomes" id="UP000596977"/>
    </source>
</evidence>
<dbReference type="Gene3D" id="3.40.1190.20">
    <property type="match status" value="1"/>
</dbReference>
<comment type="similarity">
    <text evidence="1 4">Belongs to the carbohydrate kinase PfkB family.</text>
</comment>
<dbReference type="PROSITE" id="PS00584">
    <property type="entry name" value="PFKB_KINASES_2"/>
    <property type="match status" value="1"/>
</dbReference>
<dbReference type="InterPro" id="IPR002173">
    <property type="entry name" value="Carboh/pur_kinase_PfkB_CS"/>
</dbReference>